<evidence type="ECO:0000259" key="4">
    <source>
        <dbReference type="PROSITE" id="PS51118"/>
    </source>
</evidence>
<accession>A0A6J6P4X7</accession>
<evidence type="ECO:0000256" key="3">
    <source>
        <dbReference type="ARBA" id="ARBA00023163"/>
    </source>
</evidence>
<dbReference type="PANTHER" id="PTHR33204">
    <property type="entry name" value="TRANSCRIPTIONAL REGULATOR, MARR FAMILY"/>
    <property type="match status" value="1"/>
</dbReference>
<gene>
    <name evidence="5" type="ORF">UFOPK2366_00929</name>
</gene>
<dbReference type="PANTHER" id="PTHR33204:SF18">
    <property type="entry name" value="TRANSCRIPTIONAL REGULATORY PROTEIN"/>
    <property type="match status" value="1"/>
</dbReference>
<name>A0A6J6P4X7_9ZZZZ</name>
<dbReference type="InterPro" id="IPR036390">
    <property type="entry name" value="WH_DNA-bd_sf"/>
</dbReference>
<keyword evidence="2" id="KW-0238">DNA-binding</keyword>
<dbReference type="EMBL" id="CAEZXM010000155">
    <property type="protein sequence ID" value="CAB4694480.1"/>
    <property type="molecule type" value="Genomic_DNA"/>
</dbReference>
<evidence type="ECO:0000313" key="5">
    <source>
        <dbReference type="EMBL" id="CAB4694480.1"/>
    </source>
</evidence>
<dbReference type="InterPro" id="IPR002577">
    <property type="entry name" value="HTH_HxlR"/>
</dbReference>
<dbReference type="Pfam" id="PF01638">
    <property type="entry name" value="HxlR"/>
    <property type="match status" value="1"/>
</dbReference>
<keyword evidence="3" id="KW-0804">Transcription</keyword>
<dbReference type="InterPro" id="IPR036388">
    <property type="entry name" value="WH-like_DNA-bd_sf"/>
</dbReference>
<keyword evidence="1" id="KW-0805">Transcription regulation</keyword>
<evidence type="ECO:0000256" key="1">
    <source>
        <dbReference type="ARBA" id="ARBA00023015"/>
    </source>
</evidence>
<protein>
    <submittedName>
        <fullName evidence="5">Unannotated protein</fullName>
    </submittedName>
</protein>
<feature type="domain" description="HTH hxlR-type" evidence="4">
    <location>
        <begin position="1"/>
        <end position="90"/>
    </location>
</feature>
<organism evidence="5">
    <name type="scientific">freshwater metagenome</name>
    <dbReference type="NCBI Taxonomy" id="449393"/>
    <lineage>
        <taxon>unclassified sequences</taxon>
        <taxon>metagenomes</taxon>
        <taxon>ecological metagenomes</taxon>
    </lineage>
</organism>
<dbReference type="SUPFAM" id="SSF46785">
    <property type="entry name" value="Winged helix' DNA-binding domain"/>
    <property type="match status" value="1"/>
</dbReference>
<dbReference type="AlphaFoldDB" id="A0A6J6P4X7"/>
<proteinExistence type="predicted"/>
<dbReference type="PROSITE" id="PS51118">
    <property type="entry name" value="HTH_HXLR"/>
    <property type="match status" value="1"/>
</dbReference>
<evidence type="ECO:0000256" key="2">
    <source>
        <dbReference type="ARBA" id="ARBA00023125"/>
    </source>
</evidence>
<reference evidence="5" key="1">
    <citation type="submission" date="2020-05" db="EMBL/GenBank/DDBJ databases">
        <authorList>
            <person name="Chiriac C."/>
            <person name="Salcher M."/>
            <person name="Ghai R."/>
            <person name="Kavagutti S V."/>
        </authorList>
    </citation>
    <scope>NUCLEOTIDE SEQUENCE</scope>
</reference>
<dbReference type="GO" id="GO:0003677">
    <property type="term" value="F:DNA binding"/>
    <property type="evidence" value="ECO:0007669"/>
    <property type="project" value="UniProtKB-KW"/>
</dbReference>
<dbReference type="Gene3D" id="1.10.10.10">
    <property type="entry name" value="Winged helix-like DNA-binding domain superfamily/Winged helix DNA-binding domain"/>
    <property type="match status" value="1"/>
</dbReference>
<sequence>MVGDRWSILIIRAALRGLRRFDEYQADLGIARPILTNRLRRLVDGGVMAKEQYQQHPPRYEYRLTPAGIALSPALVALVQWGEHHMDHGDNDVVLVHAPCGTELEQGFWCRHCATTFAPAAVRATTRPTSAK</sequence>